<dbReference type="EMBL" id="PXVC01000033">
    <property type="protein sequence ID" value="PSI01389.1"/>
    <property type="molecule type" value="Genomic_DNA"/>
</dbReference>
<dbReference type="AlphaFoldDB" id="A0A2P7EE55"/>
<organism evidence="2 3">
    <name type="scientific">Synechococcus lacustris str. Tous</name>
    <dbReference type="NCBI Taxonomy" id="1910958"/>
    <lineage>
        <taxon>Bacteria</taxon>
        <taxon>Bacillati</taxon>
        <taxon>Cyanobacteriota</taxon>
        <taxon>Cyanophyceae</taxon>
        <taxon>Synechococcales</taxon>
        <taxon>Synechococcaceae</taxon>
        <taxon>Synechococcus</taxon>
    </lineage>
</organism>
<keyword evidence="3" id="KW-1185">Reference proteome</keyword>
<name>A0A2P7EE55_9SYNE</name>
<gene>
    <name evidence="2" type="ORF">C7K08_08130</name>
</gene>
<proteinExistence type="predicted"/>
<dbReference type="RefSeq" id="WP_106500145.1">
    <property type="nucleotide sequence ID" value="NZ_PXVC01000033.1"/>
</dbReference>
<protein>
    <submittedName>
        <fullName evidence="2">DUF1311 domain-containing protein</fullName>
    </submittedName>
</protein>
<dbReference type="Proteomes" id="UP000240206">
    <property type="component" value="Unassembled WGS sequence"/>
</dbReference>
<evidence type="ECO:0000256" key="1">
    <source>
        <dbReference type="SAM" id="SignalP"/>
    </source>
</evidence>
<evidence type="ECO:0000313" key="3">
    <source>
        <dbReference type="Proteomes" id="UP000240206"/>
    </source>
</evidence>
<comment type="caution">
    <text evidence="2">The sequence shown here is derived from an EMBL/GenBank/DDBJ whole genome shotgun (WGS) entry which is preliminary data.</text>
</comment>
<accession>A0A2P7EE55</accession>
<feature type="chain" id="PRO_5015146673" evidence="1">
    <location>
        <begin position="20"/>
        <end position="108"/>
    </location>
</feature>
<keyword evidence="1" id="KW-0732">Signal</keyword>
<reference evidence="3" key="1">
    <citation type="submission" date="2018-03" db="EMBL/GenBank/DDBJ databases">
        <title>Ecological and genomic features of two cosmopolitan and abundant freshwater picocyanobacteria.</title>
        <authorList>
            <person name="Cabello-Yeves P.J."/>
            <person name="Picazo A."/>
            <person name="Camacho A."/>
            <person name="Callieri C."/>
            <person name="Rosselli R."/>
            <person name="Roda-Garcia J."/>
            <person name="Coutinho F.H."/>
            <person name="Rodriguez-Valera F."/>
        </authorList>
    </citation>
    <scope>NUCLEOTIDE SEQUENCE [LARGE SCALE GENOMIC DNA]</scope>
    <source>
        <strain evidence="3">Tous</strain>
    </source>
</reference>
<evidence type="ECO:0000313" key="2">
    <source>
        <dbReference type="EMBL" id="PSI01389.1"/>
    </source>
</evidence>
<sequence length="108" mass="11874">MKTLLLLGLLLLPSTAARAQPTKLNCPGETTVEMRYCAGVQLEKSTKQLNSKLPPAIYQQWQEAAKAACAAAYAPYKDGSIYPQLLIGCNNKLNRALLKEFKGMDQMN</sequence>
<feature type="signal peptide" evidence="1">
    <location>
        <begin position="1"/>
        <end position="19"/>
    </location>
</feature>